<evidence type="ECO:0000256" key="1">
    <source>
        <dbReference type="SAM" id="MobiDB-lite"/>
    </source>
</evidence>
<dbReference type="AlphaFoldDB" id="A0A382X3F9"/>
<reference evidence="2" key="1">
    <citation type="submission" date="2018-05" db="EMBL/GenBank/DDBJ databases">
        <authorList>
            <person name="Lanie J.A."/>
            <person name="Ng W.-L."/>
            <person name="Kazmierczak K.M."/>
            <person name="Andrzejewski T.M."/>
            <person name="Davidsen T.M."/>
            <person name="Wayne K.J."/>
            <person name="Tettelin H."/>
            <person name="Glass J.I."/>
            <person name="Rusch D."/>
            <person name="Podicherti R."/>
            <person name="Tsui H.-C.T."/>
            <person name="Winkler M.E."/>
        </authorList>
    </citation>
    <scope>NUCLEOTIDE SEQUENCE</scope>
</reference>
<evidence type="ECO:0000313" key="2">
    <source>
        <dbReference type="EMBL" id="SVD65379.1"/>
    </source>
</evidence>
<sequence>METKRLKRFFLRIAMTAFLVLLAGNAFAIDNRTRVVSPYWQVDSGSYTFIAVSHSSLSGMNSQIGIKVTAIDMSTDGEYGTAQTFTIDAGTTRRIFIVPTSHTTLNPTSLTDSDVSFIRGTSNYSHGSIRVAPVANPVTSKFLTAGEETNSSGGGLAGSGNPNGFGEGFRDATMLGYWG</sequence>
<protein>
    <submittedName>
        <fullName evidence="2">Uncharacterized protein</fullName>
    </submittedName>
</protein>
<feature type="non-terminal residue" evidence="2">
    <location>
        <position position="179"/>
    </location>
</feature>
<dbReference type="EMBL" id="UINC01164497">
    <property type="protein sequence ID" value="SVD65379.1"/>
    <property type="molecule type" value="Genomic_DNA"/>
</dbReference>
<accession>A0A382X3F9</accession>
<proteinExistence type="predicted"/>
<feature type="region of interest" description="Disordered" evidence="1">
    <location>
        <begin position="145"/>
        <end position="164"/>
    </location>
</feature>
<feature type="compositionally biased region" description="Gly residues" evidence="1">
    <location>
        <begin position="152"/>
        <end position="164"/>
    </location>
</feature>
<name>A0A382X3F9_9ZZZZ</name>
<organism evidence="2">
    <name type="scientific">marine metagenome</name>
    <dbReference type="NCBI Taxonomy" id="408172"/>
    <lineage>
        <taxon>unclassified sequences</taxon>
        <taxon>metagenomes</taxon>
        <taxon>ecological metagenomes</taxon>
    </lineage>
</organism>
<gene>
    <name evidence="2" type="ORF">METZ01_LOCUS418233</name>
</gene>